<gene>
    <name evidence="1" type="ORF">J2W84_001393</name>
</gene>
<accession>A0ABU1QT62</accession>
<evidence type="ECO:0008006" key="3">
    <source>
        <dbReference type="Google" id="ProtNLM"/>
    </source>
</evidence>
<dbReference type="Proteomes" id="UP001264980">
    <property type="component" value="Unassembled WGS sequence"/>
</dbReference>
<organism evidence="1 2">
    <name type="scientific">Dyadobacter fermentans</name>
    <dbReference type="NCBI Taxonomy" id="94254"/>
    <lineage>
        <taxon>Bacteria</taxon>
        <taxon>Pseudomonadati</taxon>
        <taxon>Bacteroidota</taxon>
        <taxon>Cytophagia</taxon>
        <taxon>Cytophagales</taxon>
        <taxon>Spirosomataceae</taxon>
        <taxon>Dyadobacter</taxon>
    </lineage>
</organism>
<proteinExistence type="predicted"/>
<evidence type="ECO:0000313" key="2">
    <source>
        <dbReference type="Proteomes" id="UP001264980"/>
    </source>
</evidence>
<comment type="caution">
    <text evidence="1">The sequence shown here is derived from an EMBL/GenBank/DDBJ whole genome shotgun (WGS) entry which is preliminary data.</text>
</comment>
<sequence>MPDQREVQRFLDDFFVKYRIFDILFTERKNPKNAQTMLLLEISPAKRRQIIEQIIVDDYVEGPLTDTLYQISDMWVFGKNFQGHQLYIKISMGRANANTLCISFHIAEKPMRYPFKQTL</sequence>
<dbReference type="RefSeq" id="WP_309981648.1">
    <property type="nucleotide sequence ID" value="NZ_JAVDTI010000001.1"/>
</dbReference>
<protein>
    <recommendedName>
        <fullName evidence="3">Toxin</fullName>
    </recommendedName>
</protein>
<keyword evidence="2" id="KW-1185">Reference proteome</keyword>
<name>A0ABU1QT62_9BACT</name>
<evidence type="ECO:0000313" key="1">
    <source>
        <dbReference type="EMBL" id="MDR6804356.1"/>
    </source>
</evidence>
<dbReference type="EMBL" id="JAVDTI010000001">
    <property type="protein sequence ID" value="MDR6804356.1"/>
    <property type="molecule type" value="Genomic_DNA"/>
</dbReference>
<reference evidence="1 2" key="1">
    <citation type="submission" date="2023-07" db="EMBL/GenBank/DDBJ databases">
        <title>Sorghum-associated microbial communities from plants grown in Nebraska, USA.</title>
        <authorList>
            <person name="Schachtman D."/>
        </authorList>
    </citation>
    <scope>NUCLEOTIDE SEQUENCE [LARGE SCALE GENOMIC DNA]</scope>
    <source>
        <strain evidence="1 2">BE57</strain>
    </source>
</reference>